<evidence type="ECO:0000313" key="1">
    <source>
        <dbReference type="EMBL" id="KAG8082899.1"/>
    </source>
</evidence>
<protein>
    <submittedName>
        <fullName evidence="1">Uncharacterized protein</fullName>
    </submittedName>
</protein>
<proteinExistence type="predicted"/>
<dbReference type="EMBL" id="JAAALK010000086">
    <property type="protein sequence ID" value="KAG8082899.1"/>
    <property type="molecule type" value="Genomic_DNA"/>
</dbReference>
<evidence type="ECO:0000313" key="2">
    <source>
        <dbReference type="Proteomes" id="UP000729402"/>
    </source>
</evidence>
<keyword evidence="2" id="KW-1185">Reference proteome</keyword>
<accession>A0A8J5THS1</accession>
<gene>
    <name evidence="1" type="ORF">GUJ93_ZPchr0014g46877</name>
</gene>
<sequence>MDGGLGSHETDDASLTLNLTMKLEVEVSRRCMEAATGRLQNRAVRDLFQDSIEMRTRLSCRNAPVGLFFRQSSRNGWSLISPVSQVHYDKNAFLTWTRTSVLPGVRTGKGMKGRK</sequence>
<name>A0A8J5THS1_ZIZPA</name>
<reference evidence="1" key="1">
    <citation type="journal article" date="2021" name="bioRxiv">
        <title>Whole Genome Assembly and Annotation of Northern Wild Rice, Zizania palustris L., Supports a Whole Genome Duplication in the Zizania Genus.</title>
        <authorList>
            <person name="Haas M."/>
            <person name="Kono T."/>
            <person name="Macchietto M."/>
            <person name="Millas R."/>
            <person name="McGilp L."/>
            <person name="Shao M."/>
            <person name="Duquette J."/>
            <person name="Hirsch C.N."/>
            <person name="Kimball J."/>
        </authorList>
    </citation>
    <scope>NUCLEOTIDE SEQUENCE</scope>
    <source>
        <tissue evidence="1">Fresh leaf tissue</tissue>
    </source>
</reference>
<dbReference type="AlphaFoldDB" id="A0A8J5THS1"/>
<reference evidence="1" key="2">
    <citation type="submission" date="2021-02" db="EMBL/GenBank/DDBJ databases">
        <authorList>
            <person name="Kimball J.A."/>
            <person name="Haas M.W."/>
            <person name="Macchietto M."/>
            <person name="Kono T."/>
            <person name="Duquette J."/>
            <person name="Shao M."/>
        </authorList>
    </citation>
    <scope>NUCLEOTIDE SEQUENCE</scope>
    <source>
        <tissue evidence="1">Fresh leaf tissue</tissue>
    </source>
</reference>
<organism evidence="1 2">
    <name type="scientific">Zizania palustris</name>
    <name type="common">Northern wild rice</name>
    <dbReference type="NCBI Taxonomy" id="103762"/>
    <lineage>
        <taxon>Eukaryota</taxon>
        <taxon>Viridiplantae</taxon>
        <taxon>Streptophyta</taxon>
        <taxon>Embryophyta</taxon>
        <taxon>Tracheophyta</taxon>
        <taxon>Spermatophyta</taxon>
        <taxon>Magnoliopsida</taxon>
        <taxon>Liliopsida</taxon>
        <taxon>Poales</taxon>
        <taxon>Poaceae</taxon>
        <taxon>BOP clade</taxon>
        <taxon>Oryzoideae</taxon>
        <taxon>Oryzeae</taxon>
        <taxon>Zizaniinae</taxon>
        <taxon>Zizania</taxon>
    </lineage>
</organism>
<dbReference type="Proteomes" id="UP000729402">
    <property type="component" value="Unassembled WGS sequence"/>
</dbReference>
<comment type="caution">
    <text evidence="1">The sequence shown here is derived from an EMBL/GenBank/DDBJ whole genome shotgun (WGS) entry which is preliminary data.</text>
</comment>